<dbReference type="EMBL" id="MGEQ01000002">
    <property type="protein sequence ID" value="OGL87997.1"/>
    <property type="molecule type" value="Genomic_DNA"/>
</dbReference>
<reference evidence="8 9" key="1">
    <citation type="journal article" date="2016" name="Nat. Commun.">
        <title>Thousands of microbial genomes shed light on interconnected biogeochemical processes in an aquifer system.</title>
        <authorList>
            <person name="Anantharaman K."/>
            <person name="Brown C.T."/>
            <person name="Hug L.A."/>
            <person name="Sharon I."/>
            <person name="Castelle C.J."/>
            <person name="Probst A.J."/>
            <person name="Thomas B.C."/>
            <person name="Singh A."/>
            <person name="Wilkins M.J."/>
            <person name="Karaoz U."/>
            <person name="Brodie E.L."/>
            <person name="Williams K.H."/>
            <person name="Hubbard S.S."/>
            <person name="Banfield J.F."/>
        </authorList>
    </citation>
    <scope>NUCLEOTIDE SEQUENCE [LARGE SCALE GENOMIC DNA]</scope>
</reference>
<accession>A0A1F7VDC9</accession>
<dbReference type="Pfam" id="PF01168">
    <property type="entry name" value="Ala_racemase_N"/>
    <property type="match status" value="1"/>
</dbReference>
<dbReference type="GO" id="GO:0008784">
    <property type="term" value="F:alanine racemase activity"/>
    <property type="evidence" value="ECO:0007669"/>
    <property type="project" value="UniProtKB-UniRule"/>
</dbReference>
<evidence type="ECO:0000259" key="7">
    <source>
        <dbReference type="SMART" id="SM01005"/>
    </source>
</evidence>
<comment type="catalytic activity">
    <reaction evidence="4">
        <text>L-alanine = D-alanine</text>
        <dbReference type="Rhea" id="RHEA:20249"/>
        <dbReference type="ChEBI" id="CHEBI:57416"/>
        <dbReference type="ChEBI" id="CHEBI:57972"/>
        <dbReference type="EC" id="5.1.1.1"/>
    </reaction>
</comment>
<dbReference type="GO" id="GO:0005829">
    <property type="term" value="C:cytosol"/>
    <property type="evidence" value="ECO:0007669"/>
    <property type="project" value="TreeGrafter"/>
</dbReference>
<gene>
    <name evidence="8" type="ORF">A3I41_02720</name>
</gene>
<dbReference type="InterPro" id="IPR011079">
    <property type="entry name" value="Ala_racemase_C"/>
</dbReference>
<keyword evidence="2 4" id="KW-0663">Pyridoxal phosphate</keyword>
<dbReference type="InterPro" id="IPR009006">
    <property type="entry name" value="Ala_racemase/Decarboxylase_C"/>
</dbReference>
<feature type="active site" description="Proton acceptor; specific for D-alanine" evidence="4">
    <location>
        <position position="35"/>
    </location>
</feature>
<proteinExistence type="inferred from homology"/>
<evidence type="ECO:0000256" key="1">
    <source>
        <dbReference type="ARBA" id="ARBA00001933"/>
    </source>
</evidence>
<dbReference type="UniPathway" id="UPA00042">
    <property type="reaction ID" value="UER00497"/>
</dbReference>
<feature type="active site" description="Proton acceptor; specific for L-alanine" evidence="4">
    <location>
        <position position="270"/>
    </location>
</feature>
<dbReference type="SMART" id="SM01005">
    <property type="entry name" value="Ala_racemase_C"/>
    <property type="match status" value="1"/>
</dbReference>
<comment type="pathway">
    <text evidence="4">Amino-acid biosynthesis; D-alanine biosynthesis; D-alanine from L-alanine: step 1/1.</text>
</comment>
<evidence type="ECO:0000256" key="2">
    <source>
        <dbReference type="ARBA" id="ARBA00022898"/>
    </source>
</evidence>
<keyword evidence="3 4" id="KW-0413">Isomerase</keyword>
<dbReference type="EC" id="5.1.1.1" evidence="4"/>
<evidence type="ECO:0000256" key="5">
    <source>
        <dbReference type="PIRSR" id="PIRSR600821-50"/>
    </source>
</evidence>
<dbReference type="InterPro" id="IPR029066">
    <property type="entry name" value="PLP-binding_barrel"/>
</dbReference>
<dbReference type="PRINTS" id="PR00992">
    <property type="entry name" value="ALARACEMASE"/>
</dbReference>
<sequence length="377" mass="41834">MHRTWVEIKEQALAHNIQTLRSLVGNGAVFCAVVKANAYGHGLKEVARIARRNGVDAFGVDSIDDALILRDLFPTSLIIVLGYTMSERFHEAIREQIDLTLYDLEGLREADAVASKSALPARVHLKIETGTSRQGVSMDDLPDLLNIFRESKHLQLVGVSTHFANIEDTANPEYATLQYQRFTQALELVQTFELSPQYIHCACSAAILLYPQTYGTLVRAGIAMYGIWSSATVQETMHKQSIPCELQPVLSWKTRIAQVKSIAGGTPIGYGLTEIVQKRSRIAVLPVGYWDGYDRKLSSRGEVLIGGYRCKVMGRVSMNMMMVDVSNIPNVQKNQEVILIGKDARNMITADFVAQKLSTIPYEVLARINAAIPRVVV</sequence>
<comment type="cofactor">
    <cofactor evidence="1 4 5">
        <name>pyridoxal 5'-phosphate</name>
        <dbReference type="ChEBI" id="CHEBI:597326"/>
    </cofactor>
</comment>
<dbReference type="PANTHER" id="PTHR30511:SF0">
    <property type="entry name" value="ALANINE RACEMASE, CATABOLIC-RELATED"/>
    <property type="match status" value="1"/>
</dbReference>
<evidence type="ECO:0000313" key="8">
    <source>
        <dbReference type="EMBL" id="OGL87997.1"/>
    </source>
</evidence>
<dbReference type="GO" id="GO:0030170">
    <property type="term" value="F:pyridoxal phosphate binding"/>
    <property type="evidence" value="ECO:0007669"/>
    <property type="project" value="UniProtKB-UniRule"/>
</dbReference>
<feature type="binding site" evidence="4 6">
    <location>
        <position position="133"/>
    </location>
    <ligand>
        <name>substrate</name>
    </ligand>
</feature>
<dbReference type="HAMAP" id="MF_01201">
    <property type="entry name" value="Ala_racemase"/>
    <property type="match status" value="1"/>
</dbReference>
<dbReference type="GO" id="GO:0030632">
    <property type="term" value="P:D-alanine biosynthetic process"/>
    <property type="evidence" value="ECO:0007669"/>
    <property type="project" value="UniProtKB-UniRule"/>
</dbReference>
<feature type="modified residue" description="N6-(pyridoxal phosphate)lysine" evidence="4 5">
    <location>
        <position position="35"/>
    </location>
</feature>
<dbReference type="NCBIfam" id="TIGR00492">
    <property type="entry name" value="alr"/>
    <property type="match status" value="1"/>
</dbReference>
<dbReference type="SUPFAM" id="SSF51419">
    <property type="entry name" value="PLP-binding barrel"/>
    <property type="match status" value="1"/>
</dbReference>
<dbReference type="CDD" id="cd00430">
    <property type="entry name" value="PLPDE_III_AR"/>
    <property type="match status" value="1"/>
</dbReference>
<dbReference type="FunFam" id="3.20.20.10:FF:000002">
    <property type="entry name" value="Alanine racemase"/>
    <property type="match status" value="1"/>
</dbReference>
<dbReference type="Gene3D" id="2.40.37.10">
    <property type="entry name" value="Lyase, Ornithine Decarboxylase, Chain A, domain 1"/>
    <property type="match status" value="1"/>
</dbReference>
<comment type="function">
    <text evidence="4">Catalyzes the interconversion of L-alanine and D-alanine. May also act on other amino acids.</text>
</comment>
<dbReference type="Pfam" id="PF00842">
    <property type="entry name" value="Ala_racemase_C"/>
    <property type="match status" value="1"/>
</dbReference>
<organism evidence="8 9">
    <name type="scientific">Candidatus Uhrbacteria bacterium RIFCSPLOWO2_02_FULL_48_18</name>
    <dbReference type="NCBI Taxonomy" id="1802408"/>
    <lineage>
        <taxon>Bacteria</taxon>
        <taxon>Candidatus Uhriibacteriota</taxon>
    </lineage>
</organism>
<dbReference type="InterPro" id="IPR001608">
    <property type="entry name" value="Ala_racemase_N"/>
</dbReference>
<comment type="caution">
    <text evidence="8">The sequence shown here is derived from an EMBL/GenBank/DDBJ whole genome shotgun (WGS) entry which is preliminary data.</text>
</comment>
<dbReference type="SUPFAM" id="SSF50621">
    <property type="entry name" value="Alanine racemase C-terminal domain-like"/>
    <property type="match status" value="1"/>
</dbReference>
<dbReference type="AlphaFoldDB" id="A0A1F7VDC9"/>
<evidence type="ECO:0000256" key="6">
    <source>
        <dbReference type="PIRSR" id="PIRSR600821-52"/>
    </source>
</evidence>
<dbReference type="Proteomes" id="UP000176593">
    <property type="component" value="Unassembled WGS sequence"/>
</dbReference>
<evidence type="ECO:0000256" key="3">
    <source>
        <dbReference type="ARBA" id="ARBA00023235"/>
    </source>
</evidence>
<dbReference type="PANTHER" id="PTHR30511">
    <property type="entry name" value="ALANINE RACEMASE"/>
    <property type="match status" value="1"/>
</dbReference>
<dbReference type="InterPro" id="IPR000821">
    <property type="entry name" value="Ala_racemase"/>
</dbReference>
<protein>
    <recommendedName>
        <fullName evidence="4">Alanine racemase</fullName>
        <ecNumber evidence="4">5.1.1.1</ecNumber>
    </recommendedName>
</protein>
<evidence type="ECO:0000313" key="9">
    <source>
        <dbReference type="Proteomes" id="UP000176593"/>
    </source>
</evidence>
<feature type="binding site" evidence="4 6">
    <location>
        <position position="318"/>
    </location>
    <ligand>
        <name>substrate</name>
    </ligand>
</feature>
<dbReference type="InterPro" id="IPR020622">
    <property type="entry name" value="Ala_racemase_pyridoxalP-BS"/>
</dbReference>
<evidence type="ECO:0000256" key="4">
    <source>
        <dbReference type="HAMAP-Rule" id="MF_01201"/>
    </source>
</evidence>
<dbReference type="Gene3D" id="3.20.20.10">
    <property type="entry name" value="Alanine racemase"/>
    <property type="match status" value="1"/>
</dbReference>
<comment type="similarity">
    <text evidence="4">Belongs to the alanine racemase family.</text>
</comment>
<name>A0A1F7VDC9_9BACT</name>
<feature type="domain" description="Alanine racemase C-terminal" evidence="7">
    <location>
        <begin position="249"/>
        <end position="377"/>
    </location>
</feature>
<dbReference type="PROSITE" id="PS00395">
    <property type="entry name" value="ALANINE_RACEMASE"/>
    <property type="match status" value="1"/>
</dbReference>